<evidence type="ECO:0000256" key="1">
    <source>
        <dbReference type="ARBA" id="ARBA00022448"/>
    </source>
</evidence>
<dbReference type="PROSITE" id="PS51007">
    <property type="entry name" value="CYTC"/>
    <property type="match status" value="1"/>
</dbReference>
<dbReference type="InterPro" id="IPR050597">
    <property type="entry name" value="Cytochrome_c_Oxidase_Subunit"/>
</dbReference>
<dbReference type="InterPro" id="IPR036909">
    <property type="entry name" value="Cyt_c-like_dom_sf"/>
</dbReference>
<feature type="domain" description="Cytochrome c" evidence="7">
    <location>
        <begin position="44"/>
        <end position="122"/>
    </location>
</feature>
<keyword evidence="4" id="KW-0249">Electron transport</keyword>
<evidence type="ECO:0000256" key="5">
    <source>
        <dbReference type="ARBA" id="ARBA00023004"/>
    </source>
</evidence>
<evidence type="ECO:0000313" key="8">
    <source>
        <dbReference type="EMBL" id="MCX2974433.1"/>
    </source>
</evidence>
<dbReference type="PANTHER" id="PTHR33751">
    <property type="entry name" value="CBB3-TYPE CYTOCHROME C OXIDASE SUBUNIT FIXP"/>
    <property type="match status" value="1"/>
</dbReference>
<reference evidence="8" key="1">
    <citation type="submission" date="2019-02" db="EMBL/GenBank/DDBJ databases">
        <authorList>
            <person name="Li S.-H."/>
        </authorList>
    </citation>
    <scope>NUCLEOTIDE SEQUENCE</scope>
    <source>
        <strain evidence="8">IMCC8485</strain>
    </source>
</reference>
<keyword evidence="1" id="KW-0813">Transport</keyword>
<dbReference type="PANTHER" id="PTHR33751:SF9">
    <property type="entry name" value="CYTOCHROME C4"/>
    <property type="match status" value="1"/>
</dbReference>
<gene>
    <name evidence="8" type="ORF">EYC87_12645</name>
</gene>
<evidence type="ECO:0000313" key="9">
    <source>
        <dbReference type="Proteomes" id="UP001143307"/>
    </source>
</evidence>
<keyword evidence="3 6" id="KW-0479">Metal-binding</keyword>
<evidence type="ECO:0000256" key="3">
    <source>
        <dbReference type="ARBA" id="ARBA00022723"/>
    </source>
</evidence>
<comment type="caution">
    <text evidence="8">The sequence shown here is derived from an EMBL/GenBank/DDBJ whole genome shotgun (WGS) entry which is preliminary data.</text>
</comment>
<dbReference type="Gene3D" id="1.10.760.10">
    <property type="entry name" value="Cytochrome c-like domain"/>
    <property type="match status" value="1"/>
</dbReference>
<organism evidence="8 9">
    <name type="scientific">Candidatus Seongchinamella marina</name>
    <dbReference type="NCBI Taxonomy" id="2518990"/>
    <lineage>
        <taxon>Bacteria</taxon>
        <taxon>Pseudomonadati</taxon>
        <taxon>Pseudomonadota</taxon>
        <taxon>Gammaproteobacteria</taxon>
        <taxon>Cellvibrionales</taxon>
        <taxon>Halieaceae</taxon>
        <taxon>Seongchinamella</taxon>
    </lineage>
</organism>
<evidence type="ECO:0000259" key="7">
    <source>
        <dbReference type="PROSITE" id="PS51007"/>
    </source>
</evidence>
<dbReference type="Pfam" id="PF00034">
    <property type="entry name" value="Cytochrom_C"/>
    <property type="match status" value="1"/>
</dbReference>
<evidence type="ECO:0000256" key="6">
    <source>
        <dbReference type="PROSITE-ProRule" id="PRU00433"/>
    </source>
</evidence>
<evidence type="ECO:0000256" key="4">
    <source>
        <dbReference type="ARBA" id="ARBA00022982"/>
    </source>
</evidence>
<keyword evidence="9" id="KW-1185">Reference proteome</keyword>
<dbReference type="EMBL" id="SHNP01000004">
    <property type="protein sequence ID" value="MCX2974433.1"/>
    <property type="molecule type" value="Genomic_DNA"/>
</dbReference>
<dbReference type="SUPFAM" id="SSF46626">
    <property type="entry name" value="Cytochrome c"/>
    <property type="match status" value="1"/>
</dbReference>
<protein>
    <submittedName>
        <fullName evidence="8">C-type cytochrome</fullName>
    </submittedName>
</protein>
<name>A0ABT3SWS0_9GAMM</name>
<accession>A0ABT3SWS0</accession>
<sequence>MQNNKYTSEDNHGCSGECYEAWVAQTGGVVALETASAQARAEASPEKLGEQAYIGCIACHGAKGEGGIGPMLAGQSATEIAAKLLQYKAGETRGKQSSLMWSQAGLLSDQDIDNIGAFVESL</sequence>
<dbReference type="Proteomes" id="UP001143307">
    <property type="component" value="Unassembled WGS sequence"/>
</dbReference>
<keyword evidence="5 6" id="KW-0408">Iron</keyword>
<proteinExistence type="predicted"/>
<keyword evidence="2 6" id="KW-0349">Heme</keyword>
<evidence type="ECO:0000256" key="2">
    <source>
        <dbReference type="ARBA" id="ARBA00022617"/>
    </source>
</evidence>
<dbReference type="InterPro" id="IPR009056">
    <property type="entry name" value="Cyt_c-like_dom"/>
</dbReference>